<comment type="caution">
    <text evidence="1">The sequence shown here is derived from an EMBL/GenBank/DDBJ whole genome shotgun (WGS) entry which is preliminary data.</text>
</comment>
<dbReference type="Proteomes" id="UP001596512">
    <property type="component" value="Unassembled WGS sequence"/>
</dbReference>
<protein>
    <submittedName>
        <fullName evidence="1">DUF742 domain-containing protein</fullName>
    </submittedName>
</protein>
<accession>A0ABW2TK71</accession>
<dbReference type="PANTHER" id="PTHR36221">
    <property type="entry name" value="DUF742 DOMAIN-CONTAINING PROTEIN"/>
    <property type="match status" value="1"/>
</dbReference>
<evidence type="ECO:0000313" key="2">
    <source>
        <dbReference type="Proteomes" id="UP001596512"/>
    </source>
</evidence>
<dbReference type="InterPro" id="IPR007995">
    <property type="entry name" value="DUF742"/>
</dbReference>
<keyword evidence="2" id="KW-1185">Reference proteome</keyword>
<sequence>MDRGRTKASGDLAIEALVHTTGRYAQATWELRAITELCLTPRSVAEVAALMAVPLGVARVLIADLADAGVVEVHRTSVGAPDLLMMNRVLAGLRRL</sequence>
<dbReference type="PANTHER" id="PTHR36221:SF1">
    <property type="entry name" value="DUF742 DOMAIN-CONTAINING PROTEIN"/>
    <property type="match status" value="1"/>
</dbReference>
<reference evidence="2" key="1">
    <citation type="journal article" date="2019" name="Int. J. Syst. Evol. Microbiol.">
        <title>The Global Catalogue of Microorganisms (GCM) 10K type strain sequencing project: providing services to taxonomists for standard genome sequencing and annotation.</title>
        <authorList>
            <consortium name="The Broad Institute Genomics Platform"/>
            <consortium name="The Broad Institute Genome Sequencing Center for Infectious Disease"/>
            <person name="Wu L."/>
            <person name="Ma J."/>
        </authorList>
    </citation>
    <scope>NUCLEOTIDE SEQUENCE [LARGE SCALE GENOMIC DNA]</scope>
    <source>
        <strain evidence="2">JCM 17695</strain>
    </source>
</reference>
<dbReference type="Pfam" id="PF05331">
    <property type="entry name" value="DUF742"/>
    <property type="match status" value="1"/>
</dbReference>
<evidence type="ECO:0000313" key="1">
    <source>
        <dbReference type="EMBL" id="MFC7613191.1"/>
    </source>
</evidence>
<name>A0ABW2TK71_9PSEU</name>
<gene>
    <name evidence="1" type="ORF">ACFQV2_05780</name>
</gene>
<organism evidence="1 2">
    <name type="scientific">Actinokineospora soli</name>
    <dbReference type="NCBI Taxonomy" id="1048753"/>
    <lineage>
        <taxon>Bacteria</taxon>
        <taxon>Bacillati</taxon>
        <taxon>Actinomycetota</taxon>
        <taxon>Actinomycetes</taxon>
        <taxon>Pseudonocardiales</taxon>
        <taxon>Pseudonocardiaceae</taxon>
        <taxon>Actinokineospora</taxon>
    </lineage>
</organism>
<proteinExistence type="predicted"/>
<dbReference type="EMBL" id="JBHTEY010000004">
    <property type="protein sequence ID" value="MFC7613191.1"/>
    <property type="molecule type" value="Genomic_DNA"/>
</dbReference>